<protein>
    <submittedName>
        <fullName evidence="1">Uncharacterized protein</fullName>
    </submittedName>
</protein>
<evidence type="ECO:0000313" key="1">
    <source>
        <dbReference type="EMBL" id="MQS15727.1"/>
    </source>
</evidence>
<proteinExistence type="predicted"/>
<sequence>MGVLRISGHGSSGFGTRSVMMMIVMPEQEQDATLGRIRAFLASRPETARGEFTLPMLTGVLRVRRL</sequence>
<organism evidence="1 2">
    <name type="scientific">Streptomyces kaniharaensis</name>
    <dbReference type="NCBI Taxonomy" id="212423"/>
    <lineage>
        <taxon>Bacteria</taxon>
        <taxon>Bacillati</taxon>
        <taxon>Actinomycetota</taxon>
        <taxon>Actinomycetes</taxon>
        <taxon>Kitasatosporales</taxon>
        <taxon>Streptomycetaceae</taxon>
        <taxon>Streptomyces</taxon>
    </lineage>
</organism>
<gene>
    <name evidence="1" type="ORF">F7Q99_26550</name>
</gene>
<evidence type="ECO:0000313" key="2">
    <source>
        <dbReference type="Proteomes" id="UP000450000"/>
    </source>
</evidence>
<accession>A0A6N7KZD8</accession>
<dbReference type="Proteomes" id="UP000450000">
    <property type="component" value="Unassembled WGS sequence"/>
</dbReference>
<dbReference type="EMBL" id="WBOF01000001">
    <property type="protein sequence ID" value="MQS15727.1"/>
    <property type="molecule type" value="Genomic_DNA"/>
</dbReference>
<keyword evidence="2" id="KW-1185">Reference proteome</keyword>
<name>A0A6N7KZD8_9ACTN</name>
<dbReference type="OrthoDB" id="9797252at2"/>
<dbReference type="AlphaFoldDB" id="A0A6N7KZD8"/>
<reference evidence="1 2" key="1">
    <citation type="submission" date="2019-09" db="EMBL/GenBank/DDBJ databases">
        <title>Genome Sequences of Streptomyces kaniharaensis ATCC 21070.</title>
        <authorList>
            <person name="Zhu W."/>
            <person name="De Crecy-Lagard V."/>
            <person name="Richards N.G."/>
        </authorList>
    </citation>
    <scope>NUCLEOTIDE SEQUENCE [LARGE SCALE GENOMIC DNA]</scope>
    <source>
        <strain evidence="1 2">SF-557</strain>
    </source>
</reference>
<comment type="caution">
    <text evidence="1">The sequence shown here is derived from an EMBL/GenBank/DDBJ whole genome shotgun (WGS) entry which is preliminary data.</text>
</comment>